<dbReference type="InterPro" id="IPR052182">
    <property type="entry name" value="Glycogen/Maltodextrin_Phosph"/>
</dbReference>
<dbReference type="AlphaFoldDB" id="A0AAU7DMF9"/>
<evidence type="ECO:0000256" key="3">
    <source>
        <dbReference type="ARBA" id="ARBA00022533"/>
    </source>
</evidence>
<dbReference type="PANTHER" id="PTHR42655">
    <property type="entry name" value="GLYCOGEN PHOSPHORYLASE"/>
    <property type="match status" value="1"/>
</dbReference>
<dbReference type="GO" id="GO:0008184">
    <property type="term" value="F:glycogen phosphorylase activity"/>
    <property type="evidence" value="ECO:0007669"/>
    <property type="project" value="InterPro"/>
</dbReference>
<proteinExistence type="inferred from homology"/>
<dbReference type="GO" id="GO:0005975">
    <property type="term" value="P:carbohydrate metabolic process"/>
    <property type="evidence" value="ECO:0007669"/>
    <property type="project" value="InterPro"/>
</dbReference>
<dbReference type="InterPro" id="IPR003018">
    <property type="entry name" value="GAF"/>
</dbReference>
<dbReference type="InterPro" id="IPR024517">
    <property type="entry name" value="Glycogen_phosphorylase_DUF3417"/>
</dbReference>
<dbReference type="InterPro" id="IPR011834">
    <property type="entry name" value="Agluc_phsphrylas"/>
</dbReference>
<dbReference type="Gene3D" id="3.30.450.40">
    <property type="match status" value="1"/>
</dbReference>
<comment type="similarity">
    <text evidence="2">Belongs to the glycogen phosphorylase family.</text>
</comment>
<dbReference type="InterPro" id="IPR000811">
    <property type="entry name" value="Glyco_trans_35"/>
</dbReference>
<feature type="domain" description="GAF" evidence="4">
    <location>
        <begin position="28"/>
        <end position="175"/>
    </location>
</feature>
<comment type="catalytic activity">
    <reaction evidence="1">
        <text>[(1-&gt;4)-alpha-D-glucosyl](n) + phosphate = [(1-&gt;4)-alpha-D-glucosyl](n-1) + alpha-D-glucose 1-phosphate</text>
        <dbReference type="Rhea" id="RHEA:41732"/>
        <dbReference type="Rhea" id="RHEA-COMP:9584"/>
        <dbReference type="Rhea" id="RHEA-COMP:9586"/>
        <dbReference type="ChEBI" id="CHEBI:15444"/>
        <dbReference type="ChEBI" id="CHEBI:43474"/>
        <dbReference type="ChEBI" id="CHEBI:58601"/>
        <dbReference type="EC" id="2.4.1.1"/>
    </reaction>
</comment>
<dbReference type="SMART" id="SM00065">
    <property type="entry name" value="GAF"/>
    <property type="match status" value="1"/>
</dbReference>
<dbReference type="RefSeq" id="WP_348263744.1">
    <property type="nucleotide sequence ID" value="NZ_CP121196.1"/>
</dbReference>
<evidence type="ECO:0000313" key="5">
    <source>
        <dbReference type="EMBL" id="XBH18519.1"/>
    </source>
</evidence>
<gene>
    <name evidence="5" type="primary">glgP</name>
    <name evidence="5" type="ORF">P8935_04090</name>
</gene>
<dbReference type="Pfam" id="PF11897">
    <property type="entry name" value="DUF3417"/>
    <property type="match status" value="1"/>
</dbReference>
<evidence type="ECO:0000256" key="2">
    <source>
        <dbReference type="ARBA" id="ARBA00006047"/>
    </source>
</evidence>
<accession>A0AAU7DMF9</accession>
<dbReference type="InterPro" id="IPR029016">
    <property type="entry name" value="GAF-like_dom_sf"/>
</dbReference>
<name>A0AAU7DMF9_9BACT</name>
<dbReference type="NCBIfam" id="TIGR02094">
    <property type="entry name" value="more_P_ylases"/>
    <property type="match status" value="1"/>
</dbReference>
<dbReference type="Pfam" id="PF00343">
    <property type="entry name" value="Phosphorylase"/>
    <property type="match status" value="1"/>
</dbReference>
<reference evidence="5" key="1">
    <citation type="submission" date="2023-03" db="EMBL/GenBank/DDBJ databases">
        <title>Edaphobacter sp.</title>
        <authorList>
            <person name="Huber K.J."/>
            <person name="Papendorf J."/>
            <person name="Pilke C."/>
            <person name="Bunk B."/>
            <person name="Sproeer C."/>
            <person name="Pester M."/>
        </authorList>
    </citation>
    <scope>NUCLEOTIDE SEQUENCE</scope>
    <source>
        <strain evidence="5">DSM 110680</strain>
    </source>
</reference>
<dbReference type="GO" id="GO:0030170">
    <property type="term" value="F:pyridoxal phosphate binding"/>
    <property type="evidence" value="ECO:0007669"/>
    <property type="project" value="InterPro"/>
</dbReference>
<evidence type="ECO:0000259" key="4">
    <source>
        <dbReference type="SMART" id="SM00065"/>
    </source>
</evidence>
<dbReference type="SUPFAM" id="SSF55781">
    <property type="entry name" value="GAF domain-like"/>
    <property type="match status" value="1"/>
</dbReference>
<keyword evidence="3" id="KW-0021">Allosteric enzyme</keyword>
<evidence type="ECO:0000256" key="1">
    <source>
        <dbReference type="ARBA" id="ARBA00001275"/>
    </source>
</evidence>
<dbReference type="SUPFAM" id="SSF53756">
    <property type="entry name" value="UDP-Glycosyltransferase/glycogen phosphorylase"/>
    <property type="match status" value="1"/>
</dbReference>
<dbReference type="Pfam" id="PF01590">
    <property type="entry name" value="GAF"/>
    <property type="match status" value="1"/>
</dbReference>
<dbReference type="Gene3D" id="3.40.50.2000">
    <property type="entry name" value="Glycogen Phosphorylase B"/>
    <property type="match status" value="3"/>
</dbReference>
<dbReference type="EMBL" id="CP121196">
    <property type="protein sequence ID" value="XBH18519.1"/>
    <property type="molecule type" value="Genomic_DNA"/>
</dbReference>
<organism evidence="5">
    <name type="scientific">Telmatobacter sp. DSM 110680</name>
    <dbReference type="NCBI Taxonomy" id="3036704"/>
    <lineage>
        <taxon>Bacteria</taxon>
        <taxon>Pseudomonadati</taxon>
        <taxon>Acidobacteriota</taxon>
        <taxon>Terriglobia</taxon>
        <taxon>Terriglobales</taxon>
        <taxon>Acidobacteriaceae</taxon>
        <taxon>Telmatobacter</taxon>
    </lineage>
</organism>
<protein>
    <submittedName>
        <fullName evidence="5">Alpha-glucan family phosphorylase</fullName>
    </submittedName>
</protein>
<dbReference type="PANTHER" id="PTHR42655:SF1">
    <property type="entry name" value="GLYCOGEN PHOSPHORYLASE"/>
    <property type="match status" value="1"/>
</dbReference>
<sequence>MSISPEAMDANLVLTLDEITSLTQDGGKPADTLMNVVALIASRFRTDVCSAYLLEPDRSNLVLAASVGLHSRSIGALRMPLHEGLAGLVAEQVRPVAVDDASRHPRYKFFKDSGEEEYHSFLGVPLIDRGILQGVLVVQTKEPRVFRDSEIRMLSEAADQVAPIVSEARTLDRFVAPAQQRLWELAQNVWWSWDHDCVNLFRDLNPIRWRQLNQNPIALLNEMSLNEIERRAAELVLHSRINYVYRRRQEYLRADRTWGAANAGILRPRPVAYFSAEFGMHESLPIYSGGLGVLSGDHIKSASDLGIPLVAVGLFYGQGYFLQRLDEKGWQREEYLQTDIKQLPMQPAIGLDGQPVVVEIATRGAAIRAKVWQIKVGRCDLFLLDSNVPGNAPEDLETTSRLYGGDSRTRIRQELLLGVGGFRALKAMGISPGVLHLNEGHSGFAVFEAIRSRMEEEGLDFYAAASQIPREVIFTTHTPVPAGHDRFSPDLIEEHLGPLRDQLGISHDNLMGFGREHPSDHGETFCMTVLGLKLARRVNAVSSLHGEVSRAMWKGLYPGRSEDAVPIGHITNGVHVPSWLAPQMFRLYDRHLGVDWQKRSGSKSTWEAIENVDDGELWETHLSLKAQLIDFARRRLVEQAERRKEPSTSLHRFGKVFSSDALTIGFARRFATYKRANLLLKDIERLASMVNDPKRPVQFLFAGKAHPHDEPGKRVLQQIAEMMRDSDFAEKFVFIEDYDINVGRHLVQGVDVWLNNPRRPLEASGTSGQKVVLNGGLNLSVLDGWWAEAYDGLNGFAIGKGRTHSNMDVHDTRDGEDLYRVLSGELIPLYYERDRDGLPRGWIQRMKRTIRTLGWRFNADRMVMDYTQKCYVPAAGGTSSEIRPLC</sequence>